<accession>A0ABT1TZI2</accession>
<evidence type="ECO:0000256" key="1">
    <source>
        <dbReference type="SAM" id="Coils"/>
    </source>
</evidence>
<keyword evidence="1" id="KW-0175">Coiled coil</keyword>
<sequence>MSIQNEFENLLSKLNTEREELQLKLHLAGLEAKDEFEQAEQHWRQIKQKAAEIADDSIETSEDFIAKAKIVGEELKETYQRIAKRLSE</sequence>
<name>A0ABT1TZI2_9GAMM</name>
<keyword evidence="3" id="KW-1185">Reference proteome</keyword>
<feature type="coiled-coil region" evidence="1">
    <location>
        <begin position="4"/>
        <end position="31"/>
    </location>
</feature>
<proteinExistence type="predicted"/>
<evidence type="ECO:0000313" key="3">
    <source>
        <dbReference type="Proteomes" id="UP001524586"/>
    </source>
</evidence>
<gene>
    <name evidence="2" type="ORF">NP596_00755</name>
</gene>
<evidence type="ECO:0000313" key="2">
    <source>
        <dbReference type="EMBL" id="MCQ8126969.1"/>
    </source>
</evidence>
<protein>
    <submittedName>
        <fullName evidence="2">Uncharacterized protein</fullName>
    </submittedName>
</protein>
<dbReference type="Proteomes" id="UP001524586">
    <property type="component" value="Unassembled WGS sequence"/>
</dbReference>
<organism evidence="2 3">
    <name type="scientific">Methylomonas rivi</name>
    <dbReference type="NCBI Taxonomy" id="2952226"/>
    <lineage>
        <taxon>Bacteria</taxon>
        <taxon>Pseudomonadati</taxon>
        <taxon>Pseudomonadota</taxon>
        <taxon>Gammaproteobacteria</taxon>
        <taxon>Methylococcales</taxon>
        <taxon>Methylococcaceae</taxon>
        <taxon>Methylomonas</taxon>
    </lineage>
</organism>
<reference evidence="2 3" key="1">
    <citation type="submission" date="2022-07" db="EMBL/GenBank/DDBJ databases">
        <title>Methylomonas rivi sp. nov., Methylomonas rosea sp. nov., Methylomonas aureus sp. nov. and Methylomonas subterranea sp. nov., four novel methanotrophs isolated from a freshwater creek and the deep terrestrial subsurface.</title>
        <authorList>
            <person name="Abin C."/>
            <person name="Sankaranarayanan K."/>
            <person name="Garner C."/>
            <person name="Sindelar R."/>
            <person name="Kotary K."/>
            <person name="Garner R."/>
            <person name="Barclay S."/>
            <person name="Lawson P."/>
            <person name="Krumholz L."/>
        </authorList>
    </citation>
    <scope>NUCLEOTIDE SEQUENCE [LARGE SCALE GENOMIC DNA]</scope>
    <source>
        <strain evidence="2 3">WSC-6</strain>
    </source>
</reference>
<comment type="caution">
    <text evidence="2">The sequence shown here is derived from an EMBL/GenBank/DDBJ whole genome shotgun (WGS) entry which is preliminary data.</text>
</comment>
<dbReference type="RefSeq" id="WP_256613288.1">
    <property type="nucleotide sequence ID" value="NZ_JANIBK010000002.1"/>
</dbReference>
<dbReference type="EMBL" id="JANIBK010000002">
    <property type="protein sequence ID" value="MCQ8126969.1"/>
    <property type="molecule type" value="Genomic_DNA"/>
</dbReference>